<feature type="transmembrane region" description="Helical" evidence="6">
    <location>
        <begin position="254"/>
        <end position="272"/>
    </location>
</feature>
<protein>
    <submittedName>
        <fullName evidence="7">Ethionine resistance protein</fullName>
    </submittedName>
</protein>
<dbReference type="GO" id="GO:0042910">
    <property type="term" value="F:xenobiotic transmembrane transporter activity"/>
    <property type="evidence" value="ECO:0007669"/>
    <property type="project" value="InterPro"/>
</dbReference>
<dbReference type="InterPro" id="IPR045069">
    <property type="entry name" value="MATE_euk"/>
</dbReference>
<dbReference type="InterPro" id="IPR002528">
    <property type="entry name" value="MATE_fam"/>
</dbReference>
<accession>A0A9W8LL26</accession>
<feature type="transmembrane region" description="Helical" evidence="6">
    <location>
        <begin position="113"/>
        <end position="131"/>
    </location>
</feature>
<feature type="transmembrane region" description="Helical" evidence="6">
    <location>
        <begin position="177"/>
        <end position="201"/>
    </location>
</feature>
<proteinExistence type="inferred from homology"/>
<dbReference type="Pfam" id="PF01554">
    <property type="entry name" value="MatE"/>
    <property type="match status" value="2"/>
</dbReference>
<feature type="transmembrane region" description="Helical" evidence="6">
    <location>
        <begin position="278"/>
        <end position="301"/>
    </location>
</feature>
<dbReference type="CDD" id="cd13132">
    <property type="entry name" value="MATE_eukaryotic"/>
    <property type="match status" value="1"/>
</dbReference>
<evidence type="ECO:0000313" key="8">
    <source>
        <dbReference type="Proteomes" id="UP001140217"/>
    </source>
</evidence>
<evidence type="ECO:0000256" key="6">
    <source>
        <dbReference type="SAM" id="Phobius"/>
    </source>
</evidence>
<evidence type="ECO:0000256" key="1">
    <source>
        <dbReference type="ARBA" id="ARBA00004141"/>
    </source>
</evidence>
<name>A0A9W8LL26_9FUNG</name>
<evidence type="ECO:0000256" key="2">
    <source>
        <dbReference type="ARBA" id="ARBA00010199"/>
    </source>
</evidence>
<dbReference type="NCBIfam" id="TIGR00797">
    <property type="entry name" value="matE"/>
    <property type="match status" value="1"/>
</dbReference>
<dbReference type="GO" id="GO:1990961">
    <property type="term" value="P:xenobiotic detoxification by transmembrane export across the plasma membrane"/>
    <property type="evidence" value="ECO:0007669"/>
    <property type="project" value="InterPro"/>
</dbReference>
<evidence type="ECO:0000256" key="3">
    <source>
        <dbReference type="ARBA" id="ARBA00022692"/>
    </source>
</evidence>
<keyword evidence="5 6" id="KW-0472">Membrane</keyword>
<sequence length="476" mass="49321">MAPDERTRLVADRRSLKAGSGAALRDEARAVAAASAPVVATYLLQFSFNFASLVVVGRIGADELAAAALANMALVVGVFSPGIGLASALDTLCASAFAASPDRTLVGFHLQRALVAAGGYLALVLPALWRLEPILVAVGQDARVARLCGAYVRVQLLAAAPWLGFECVKRFLQGQGIMHASTCVLLAALPAHLAGSWLLVWSPAVGIGFLGAAAANAVTCWLALGGLVLYVRRSRARRAWGGWTPRALRAMPQYLRLALPAVVMLCAEWWILDLLALAASYLGSATLAAQSIAINSLTVLYQVPDGLSVAVCNRVGRLLGQARPRRARLAAWLGIALGAATGVAALAAALAVGGWWGRVYSSDPAVVAAVARIAPVCAVFQMLDSANSVGCGVLRALGRQAAGARINFAAYYVLGFPLGLYLTYGAPAMGVAGLWVGIAAGVGLAVALQLLVCARTRWPAEAARCRAQVAADRLLA</sequence>
<reference evidence="7" key="1">
    <citation type="submission" date="2022-07" db="EMBL/GenBank/DDBJ databases">
        <title>Phylogenomic reconstructions and comparative analyses of Kickxellomycotina fungi.</title>
        <authorList>
            <person name="Reynolds N.K."/>
            <person name="Stajich J.E."/>
            <person name="Barry K."/>
            <person name="Grigoriev I.V."/>
            <person name="Crous P."/>
            <person name="Smith M.E."/>
        </authorList>
    </citation>
    <scope>NUCLEOTIDE SEQUENCE</scope>
    <source>
        <strain evidence="7">NBRC 105414</strain>
    </source>
</reference>
<dbReference type="GO" id="GO:0016020">
    <property type="term" value="C:membrane"/>
    <property type="evidence" value="ECO:0007669"/>
    <property type="project" value="UniProtKB-SubCell"/>
</dbReference>
<evidence type="ECO:0000256" key="4">
    <source>
        <dbReference type="ARBA" id="ARBA00022989"/>
    </source>
</evidence>
<dbReference type="Proteomes" id="UP001140217">
    <property type="component" value="Unassembled WGS sequence"/>
</dbReference>
<comment type="caution">
    <text evidence="7">The sequence shown here is derived from an EMBL/GenBank/DDBJ whole genome shotgun (WGS) entry which is preliminary data.</text>
</comment>
<evidence type="ECO:0000256" key="5">
    <source>
        <dbReference type="ARBA" id="ARBA00023136"/>
    </source>
</evidence>
<feature type="transmembrane region" description="Helical" evidence="6">
    <location>
        <begin position="432"/>
        <end position="454"/>
    </location>
</feature>
<comment type="similarity">
    <text evidence="2">Belongs to the multi antimicrobial extrusion (MATE) (TC 2.A.66.1) family.</text>
</comment>
<keyword evidence="4 6" id="KW-1133">Transmembrane helix</keyword>
<feature type="transmembrane region" description="Helical" evidence="6">
    <location>
        <begin position="207"/>
        <end position="231"/>
    </location>
</feature>
<comment type="subcellular location">
    <subcellularLocation>
        <location evidence="1">Membrane</location>
        <topology evidence="1">Multi-pass membrane protein</topology>
    </subcellularLocation>
</comment>
<dbReference type="AlphaFoldDB" id="A0A9W8LL26"/>
<gene>
    <name evidence="7" type="primary">ERC1_4</name>
    <name evidence="7" type="ORF">H4R18_000155</name>
</gene>
<dbReference type="GO" id="GO:0015297">
    <property type="term" value="F:antiporter activity"/>
    <property type="evidence" value="ECO:0007669"/>
    <property type="project" value="InterPro"/>
</dbReference>
<feature type="transmembrane region" description="Helical" evidence="6">
    <location>
        <begin position="365"/>
        <end position="383"/>
    </location>
</feature>
<organism evidence="7 8">
    <name type="scientific">Coemansia javaensis</name>
    <dbReference type="NCBI Taxonomy" id="2761396"/>
    <lineage>
        <taxon>Eukaryota</taxon>
        <taxon>Fungi</taxon>
        <taxon>Fungi incertae sedis</taxon>
        <taxon>Zoopagomycota</taxon>
        <taxon>Kickxellomycotina</taxon>
        <taxon>Kickxellomycetes</taxon>
        <taxon>Kickxellales</taxon>
        <taxon>Kickxellaceae</taxon>
        <taxon>Coemansia</taxon>
    </lineage>
</organism>
<keyword evidence="8" id="KW-1185">Reference proteome</keyword>
<feature type="transmembrane region" description="Helical" evidence="6">
    <location>
        <begin position="404"/>
        <end position="426"/>
    </location>
</feature>
<evidence type="ECO:0000313" key="7">
    <source>
        <dbReference type="EMBL" id="KAJ2786123.1"/>
    </source>
</evidence>
<dbReference type="EMBL" id="JANBUL010000004">
    <property type="protein sequence ID" value="KAJ2786123.1"/>
    <property type="molecule type" value="Genomic_DNA"/>
</dbReference>
<keyword evidence="3 6" id="KW-0812">Transmembrane</keyword>
<dbReference type="OrthoDB" id="2126698at2759"/>
<dbReference type="PANTHER" id="PTHR11206">
    <property type="entry name" value="MULTIDRUG RESISTANCE PROTEIN"/>
    <property type="match status" value="1"/>
</dbReference>
<feature type="transmembrane region" description="Helical" evidence="6">
    <location>
        <begin position="329"/>
        <end position="353"/>
    </location>
</feature>